<evidence type="ECO:0000313" key="3">
    <source>
        <dbReference type="Proteomes" id="UP000061546"/>
    </source>
</evidence>
<proteinExistence type="predicted"/>
<keyword evidence="1" id="KW-0812">Transmembrane</keyword>
<sequence>MLHGSVISTYNGMIAFIIFIIINIFITIAYWLAFRHIEKSAARVRKNNSQLKLIKYKLTNGGKQ</sequence>
<dbReference type="Proteomes" id="UP000061546">
    <property type="component" value="Chromosome"/>
</dbReference>
<feature type="transmembrane region" description="Helical" evidence="1">
    <location>
        <begin position="12"/>
        <end position="33"/>
    </location>
</feature>
<dbReference type="KEGG" id="lhi:JP39_10310"/>
<dbReference type="AlphaFoldDB" id="A0A0K2LEI8"/>
<protein>
    <submittedName>
        <fullName evidence="2">Uncharacterized protein</fullName>
    </submittedName>
</protein>
<keyword evidence="1" id="KW-0472">Membrane</keyword>
<evidence type="ECO:0000256" key="1">
    <source>
        <dbReference type="SAM" id="Phobius"/>
    </source>
</evidence>
<gene>
    <name evidence="2" type="ORF">JP39_10310</name>
</gene>
<dbReference type="EMBL" id="CP012559">
    <property type="protein sequence ID" value="ALB29714.1"/>
    <property type="molecule type" value="Genomic_DNA"/>
</dbReference>
<keyword evidence="3" id="KW-1185">Reference proteome</keyword>
<dbReference type="RefSeq" id="WP_041501152.1">
    <property type="nucleotide sequence ID" value="NZ_BJDV01000005.1"/>
</dbReference>
<evidence type="ECO:0000313" key="2">
    <source>
        <dbReference type="EMBL" id="ALB29714.1"/>
    </source>
</evidence>
<accession>A0A0K2LEI8</accession>
<reference evidence="2 3" key="1">
    <citation type="submission" date="2015-08" db="EMBL/GenBank/DDBJ databases">
        <title>Genomic sequence of Lactobacillus heilongjiangensis DSM 28069, isolated from Chinese traditional pickle.</title>
        <authorList>
            <person name="Jiang X."/>
            <person name="Zheng B."/>
            <person name="Cheng H."/>
        </authorList>
    </citation>
    <scope>NUCLEOTIDE SEQUENCE [LARGE SCALE GENOMIC DNA]</scope>
    <source>
        <strain evidence="2 3">DSM 28069</strain>
    </source>
</reference>
<keyword evidence="1" id="KW-1133">Transmembrane helix</keyword>
<name>A0A0K2LEI8_9LACO</name>
<organism evidence="2 3">
    <name type="scientific">Companilactobacillus heilongjiangensis</name>
    <dbReference type="NCBI Taxonomy" id="1074467"/>
    <lineage>
        <taxon>Bacteria</taxon>
        <taxon>Bacillati</taxon>
        <taxon>Bacillota</taxon>
        <taxon>Bacilli</taxon>
        <taxon>Lactobacillales</taxon>
        <taxon>Lactobacillaceae</taxon>
        <taxon>Companilactobacillus</taxon>
    </lineage>
</organism>